<protein>
    <submittedName>
        <fullName evidence="1">Uncharacterized protein</fullName>
    </submittedName>
</protein>
<reference evidence="1" key="1">
    <citation type="journal article" date="2014" name="Front. Microbiol.">
        <title>High frequency of phylogenetically diverse reductive dehalogenase-homologous genes in deep subseafloor sedimentary metagenomes.</title>
        <authorList>
            <person name="Kawai M."/>
            <person name="Futagami T."/>
            <person name="Toyoda A."/>
            <person name="Takaki Y."/>
            <person name="Nishi S."/>
            <person name="Hori S."/>
            <person name="Arai W."/>
            <person name="Tsubouchi T."/>
            <person name="Morono Y."/>
            <person name="Uchiyama I."/>
            <person name="Ito T."/>
            <person name="Fujiyama A."/>
            <person name="Inagaki F."/>
            <person name="Takami H."/>
        </authorList>
    </citation>
    <scope>NUCLEOTIDE SEQUENCE</scope>
    <source>
        <strain evidence="1">Expedition CK06-06</strain>
    </source>
</reference>
<comment type="caution">
    <text evidence="1">The sequence shown here is derived from an EMBL/GenBank/DDBJ whole genome shotgun (WGS) entry which is preliminary data.</text>
</comment>
<gene>
    <name evidence="1" type="ORF">S01H4_37560</name>
</gene>
<organism evidence="1">
    <name type="scientific">marine sediment metagenome</name>
    <dbReference type="NCBI Taxonomy" id="412755"/>
    <lineage>
        <taxon>unclassified sequences</taxon>
        <taxon>metagenomes</taxon>
        <taxon>ecological metagenomes</taxon>
    </lineage>
</organism>
<dbReference type="AlphaFoldDB" id="X1D7Z7"/>
<name>X1D7Z7_9ZZZZ</name>
<sequence>MQIAPKEIYQRVEEFGLTNSASMLTEIIEADKTPIKD</sequence>
<evidence type="ECO:0000313" key="1">
    <source>
        <dbReference type="EMBL" id="GAH01209.1"/>
    </source>
</evidence>
<accession>X1D7Z7</accession>
<feature type="non-terminal residue" evidence="1">
    <location>
        <position position="37"/>
    </location>
</feature>
<proteinExistence type="predicted"/>
<dbReference type="EMBL" id="BART01020192">
    <property type="protein sequence ID" value="GAH01209.1"/>
    <property type="molecule type" value="Genomic_DNA"/>
</dbReference>